<reference evidence="2" key="1">
    <citation type="submission" date="2018-05" db="EMBL/GenBank/DDBJ databases">
        <authorList>
            <person name="Lanie J.A."/>
            <person name="Ng W.-L."/>
            <person name="Kazmierczak K.M."/>
            <person name="Andrzejewski T.M."/>
            <person name="Davidsen T.M."/>
            <person name="Wayne K.J."/>
            <person name="Tettelin H."/>
            <person name="Glass J.I."/>
            <person name="Rusch D."/>
            <person name="Podicherti R."/>
            <person name="Tsui H.-C.T."/>
            <person name="Winkler M.E."/>
        </authorList>
    </citation>
    <scope>NUCLEOTIDE SEQUENCE</scope>
</reference>
<proteinExistence type="predicted"/>
<dbReference type="AlphaFoldDB" id="A0A382V532"/>
<evidence type="ECO:0000313" key="2">
    <source>
        <dbReference type="EMBL" id="SVD41603.1"/>
    </source>
</evidence>
<protein>
    <recommendedName>
        <fullName evidence="1">Hydantoinase/oxoprolinase N-terminal domain-containing protein</fullName>
    </recommendedName>
</protein>
<dbReference type="InterPro" id="IPR008040">
    <property type="entry name" value="Hydant_A_N"/>
</dbReference>
<organism evidence="2">
    <name type="scientific">marine metagenome</name>
    <dbReference type="NCBI Taxonomy" id="408172"/>
    <lineage>
        <taxon>unclassified sequences</taxon>
        <taxon>metagenomes</taxon>
        <taxon>ecological metagenomes</taxon>
    </lineage>
</organism>
<evidence type="ECO:0000259" key="1">
    <source>
        <dbReference type="Pfam" id="PF05378"/>
    </source>
</evidence>
<dbReference type="EMBL" id="UINC01149248">
    <property type="protein sequence ID" value="SVD41603.1"/>
    <property type="molecule type" value="Genomic_DNA"/>
</dbReference>
<feature type="domain" description="Hydantoinase/oxoprolinase N-terminal" evidence="1">
    <location>
        <begin position="4"/>
        <end position="63"/>
    </location>
</feature>
<feature type="non-terminal residue" evidence="2">
    <location>
        <position position="64"/>
    </location>
</feature>
<dbReference type="Pfam" id="PF05378">
    <property type="entry name" value="Hydant_A_N"/>
    <property type="match status" value="1"/>
</dbReference>
<sequence length="64" mass="6990">MKKVATDVGGTFTDLVFFDQKTNEIKTAKTLTTVNNPSDGVIKSIDLTQFNNSSIKYFCHGGTT</sequence>
<name>A0A382V532_9ZZZZ</name>
<accession>A0A382V532</accession>
<gene>
    <name evidence="2" type="ORF">METZ01_LOCUS394457</name>
</gene>